<dbReference type="SUPFAM" id="SSF53448">
    <property type="entry name" value="Nucleotide-diphospho-sugar transferases"/>
    <property type="match status" value="1"/>
</dbReference>
<dbReference type="RefSeq" id="WP_184516931.1">
    <property type="nucleotide sequence ID" value="NZ_JACIJD010000007.1"/>
</dbReference>
<evidence type="ECO:0000313" key="7">
    <source>
        <dbReference type="Proteomes" id="UP000580654"/>
    </source>
</evidence>
<evidence type="ECO:0000256" key="3">
    <source>
        <dbReference type="ARBA" id="ARBA00022679"/>
    </source>
</evidence>
<dbReference type="EMBL" id="JACIJD010000007">
    <property type="protein sequence ID" value="MBB5693912.1"/>
    <property type="molecule type" value="Genomic_DNA"/>
</dbReference>
<keyword evidence="2" id="KW-0328">Glycosyltransferase</keyword>
<keyword evidence="4" id="KW-0812">Transmembrane</keyword>
<dbReference type="PANTHER" id="PTHR43630">
    <property type="entry name" value="POLY-BETA-1,6-N-ACETYL-D-GLUCOSAMINE SYNTHASE"/>
    <property type="match status" value="1"/>
</dbReference>
<dbReference type="Proteomes" id="UP000580654">
    <property type="component" value="Unassembled WGS sequence"/>
</dbReference>
<proteinExistence type="inferred from homology"/>
<evidence type="ECO:0000313" key="6">
    <source>
        <dbReference type="EMBL" id="MBB5693912.1"/>
    </source>
</evidence>
<dbReference type="Pfam" id="PF00535">
    <property type="entry name" value="Glycos_transf_2"/>
    <property type="match status" value="1"/>
</dbReference>
<keyword evidence="4" id="KW-1133">Transmembrane helix</keyword>
<feature type="transmembrane region" description="Helical" evidence="4">
    <location>
        <begin position="320"/>
        <end position="341"/>
    </location>
</feature>
<reference evidence="6 7" key="1">
    <citation type="submission" date="2020-08" db="EMBL/GenBank/DDBJ databases">
        <title>Genomic Encyclopedia of Type Strains, Phase IV (KMG-IV): sequencing the most valuable type-strain genomes for metagenomic binning, comparative biology and taxonomic classification.</title>
        <authorList>
            <person name="Goeker M."/>
        </authorList>
    </citation>
    <scope>NUCLEOTIDE SEQUENCE [LARGE SCALE GENOMIC DNA]</scope>
    <source>
        <strain evidence="6 7">DSM 25622</strain>
    </source>
</reference>
<evidence type="ECO:0000256" key="2">
    <source>
        <dbReference type="ARBA" id="ARBA00022676"/>
    </source>
</evidence>
<keyword evidence="4" id="KW-0472">Membrane</keyword>
<comment type="caution">
    <text evidence="6">The sequence shown here is derived from an EMBL/GenBank/DDBJ whole genome shotgun (WGS) entry which is preliminary data.</text>
</comment>
<dbReference type="Gene3D" id="3.90.550.10">
    <property type="entry name" value="Spore Coat Polysaccharide Biosynthesis Protein SpsA, Chain A"/>
    <property type="match status" value="1"/>
</dbReference>
<organism evidence="6 7">
    <name type="scientific">Muricoccus pecuniae</name>
    <dbReference type="NCBI Taxonomy" id="693023"/>
    <lineage>
        <taxon>Bacteria</taxon>
        <taxon>Pseudomonadati</taxon>
        <taxon>Pseudomonadota</taxon>
        <taxon>Alphaproteobacteria</taxon>
        <taxon>Acetobacterales</taxon>
        <taxon>Roseomonadaceae</taxon>
        <taxon>Muricoccus</taxon>
    </lineage>
</organism>
<dbReference type="PANTHER" id="PTHR43630:SF1">
    <property type="entry name" value="POLY-BETA-1,6-N-ACETYL-D-GLUCOSAMINE SYNTHASE"/>
    <property type="match status" value="1"/>
</dbReference>
<feature type="transmembrane region" description="Helical" evidence="4">
    <location>
        <begin position="347"/>
        <end position="365"/>
    </location>
</feature>
<dbReference type="InterPro" id="IPR029044">
    <property type="entry name" value="Nucleotide-diphossugar_trans"/>
</dbReference>
<name>A0A840YHB5_9PROT</name>
<sequence>MLLIVIALLFAFLALHPFISFPISLRYLGRRVMGIPGGVPPAGPRATVSVCMCAYNEAAVIVAKAHNLLALKERSGGDVELLVYVDGGTDDTAKLLEPFRDSITVIAATERHGKSHGMRRLAAQARGELLVFTDANVMIDPEAINALRRHFADPRVGCVCGHLVYGNAVTSDTSEVNSAYWRLEESIKKLESERGMVIGADGSLFAVRRELNPPVPDDIIDDFFVSLSILCDGYRVIRGADVLAYEESVVDSGEEFRRKIRISCQAFNVHRLLWPRLRALPALPLYCYVSHKLLRWFVAPNLILAGLFFLAALMQWVHPALVLGGLAVLAAAWFAALALGVGPVRKIWEIWLAFLATALGVLRSLRGDRFQTWSPAQSIRGGAPLTGAAGIGKSAEGGR</sequence>
<accession>A0A840YHB5</accession>
<comment type="similarity">
    <text evidence="1">Belongs to the glycosyltransferase 2 family.</text>
</comment>
<feature type="domain" description="Glycosyltransferase 2-like" evidence="5">
    <location>
        <begin position="49"/>
        <end position="210"/>
    </location>
</feature>
<dbReference type="GO" id="GO:0016757">
    <property type="term" value="F:glycosyltransferase activity"/>
    <property type="evidence" value="ECO:0007669"/>
    <property type="project" value="UniProtKB-KW"/>
</dbReference>
<dbReference type="AlphaFoldDB" id="A0A840YHB5"/>
<feature type="transmembrane region" description="Helical" evidence="4">
    <location>
        <begin position="293"/>
        <end position="313"/>
    </location>
</feature>
<evidence type="ECO:0000256" key="1">
    <source>
        <dbReference type="ARBA" id="ARBA00006739"/>
    </source>
</evidence>
<keyword evidence="7" id="KW-1185">Reference proteome</keyword>
<evidence type="ECO:0000259" key="5">
    <source>
        <dbReference type="Pfam" id="PF00535"/>
    </source>
</evidence>
<gene>
    <name evidence="6" type="ORF">FHS87_001949</name>
</gene>
<dbReference type="InterPro" id="IPR001173">
    <property type="entry name" value="Glyco_trans_2-like"/>
</dbReference>
<protein>
    <submittedName>
        <fullName evidence="6">Cellulose synthase/poly-beta-1,6-N-acetylglucosamine synthase-like glycosyltransferase</fullName>
    </submittedName>
</protein>
<evidence type="ECO:0000256" key="4">
    <source>
        <dbReference type="SAM" id="Phobius"/>
    </source>
</evidence>
<keyword evidence="3 6" id="KW-0808">Transferase</keyword>